<keyword evidence="6" id="KW-0862">Zinc</keyword>
<evidence type="ECO:0000313" key="9">
    <source>
        <dbReference type="EMBL" id="KAK1445172.1"/>
    </source>
</evidence>
<dbReference type="Proteomes" id="UP001230268">
    <property type="component" value="Unassembled WGS sequence"/>
</dbReference>
<dbReference type="Gene3D" id="3.20.20.140">
    <property type="entry name" value="Metal-dependent hydrolases"/>
    <property type="match status" value="1"/>
</dbReference>
<dbReference type="PROSITE" id="PS00483">
    <property type="entry name" value="DIHYDROOROTASE_2"/>
    <property type="match status" value="1"/>
</dbReference>
<proteinExistence type="inferred from homology"/>
<dbReference type="GO" id="GO:0006207">
    <property type="term" value="P:'de novo' pyrimidine nucleobase biosynthetic process"/>
    <property type="evidence" value="ECO:0007669"/>
    <property type="project" value="TreeGrafter"/>
</dbReference>
<keyword evidence="7" id="KW-0665">Pyrimidine biosynthesis</keyword>
<keyword evidence="4" id="KW-0479">Metal-binding</keyword>
<dbReference type="AlphaFoldDB" id="A0AAD8PH40"/>
<dbReference type="EMBL" id="JAVEPI010000001">
    <property type="protein sequence ID" value="KAK1445172.1"/>
    <property type="molecule type" value="Genomic_DNA"/>
</dbReference>
<comment type="caution">
    <text evidence="9">The sequence shown here is derived from an EMBL/GenBank/DDBJ whole genome shotgun (WGS) entry which is preliminary data.</text>
</comment>
<comment type="pathway">
    <text evidence="1">Pyrimidine metabolism; UMP biosynthesis via de novo pathway; (S)-dihydroorotate from bicarbonate: step 3/3.</text>
</comment>
<evidence type="ECO:0000256" key="6">
    <source>
        <dbReference type="ARBA" id="ARBA00022833"/>
    </source>
</evidence>
<protein>
    <recommendedName>
        <fullName evidence="3">dihydroorotase</fullName>
        <ecNumber evidence="3">3.5.2.3</ecNumber>
    </recommendedName>
</protein>
<dbReference type="GO" id="GO:0004151">
    <property type="term" value="F:dihydroorotase activity"/>
    <property type="evidence" value="ECO:0007669"/>
    <property type="project" value="UniProtKB-EC"/>
</dbReference>
<keyword evidence="10" id="KW-1185">Reference proteome</keyword>
<evidence type="ECO:0000313" key="10">
    <source>
        <dbReference type="Proteomes" id="UP001230268"/>
    </source>
</evidence>
<gene>
    <name evidence="9" type="ORF">BgAZ_110780</name>
</gene>
<dbReference type="InterPro" id="IPR032466">
    <property type="entry name" value="Metal_Hydrolase"/>
</dbReference>
<dbReference type="GO" id="GO:0005737">
    <property type="term" value="C:cytoplasm"/>
    <property type="evidence" value="ECO:0007669"/>
    <property type="project" value="TreeGrafter"/>
</dbReference>
<evidence type="ECO:0000259" key="8">
    <source>
        <dbReference type="Pfam" id="PF04909"/>
    </source>
</evidence>
<evidence type="ECO:0000256" key="7">
    <source>
        <dbReference type="ARBA" id="ARBA00022975"/>
    </source>
</evidence>
<keyword evidence="5" id="KW-0378">Hydrolase</keyword>
<evidence type="ECO:0000256" key="5">
    <source>
        <dbReference type="ARBA" id="ARBA00022801"/>
    </source>
</evidence>
<dbReference type="GO" id="GO:0046872">
    <property type="term" value="F:metal ion binding"/>
    <property type="evidence" value="ECO:0007669"/>
    <property type="project" value="UniProtKB-KW"/>
</dbReference>
<feature type="domain" description="Amidohydrolase-related" evidence="8">
    <location>
        <begin position="96"/>
        <end position="205"/>
    </location>
</feature>
<sequence length="328" mass="37129">MVLVPFADDLHCHLRQGEMMGLVTRYIRQGGCDRVLVMPNTIPPITSCAQAGEYRRQLLDIEPDVSFLMTLYLSHEISIADLRENAKSNYVQGSLEEFYPIFSEMEKLGLSLHVHGEKPGESPLHAEEKFITNLENVARAFPRLKVVAEHVSTKACIEAVERTPNLAATITAHHLFITVNDVLNKTDNITLDNINEHIKDPHLYCKPLAKTEEDREALREVIKTRSKKFFLGSDSAPHTIFSKQSENPPAGVFTQPFLMNYLATIFKEMGCMDYLEDFTSKNGAEFLGLQPKEIKWMKVLDESFTLPNTIEDMLVPFMAGQNVTKIDN</sequence>
<evidence type="ECO:0000256" key="4">
    <source>
        <dbReference type="ARBA" id="ARBA00022723"/>
    </source>
</evidence>
<dbReference type="PIRSF" id="PIRSF001237">
    <property type="entry name" value="DHOdimr"/>
    <property type="match status" value="1"/>
</dbReference>
<name>A0AAD8PH40_BABGI</name>
<dbReference type="Pfam" id="PF04909">
    <property type="entry name" value="Amidohydro_2"/>
    <property type="match status" value="1"/>
</dbReference>
<dbReference type="InterPro" id="IPR006680">
    <property type="entry name" value="Amidohydro-rel"/>
</dbReference>
<accession>A0AAD8PH40</accession>
<organism evidence="9 10">
    <name type="scientific">Babesia gibsoni</name>
    <dbReference type="NCBI Taxonomy" id="33632"/>
    <lineage>
        <taxon>Eukaryota</taxon>
        <taxon>Sar</taxon>
        <taxon>Alveolata</taxon>
        <taxon>Apicomplexa</taxon>
        <taxon>Aconoidasida</taxon>
        <taxon>Piroplasmida</taxon>
        <taxon>Babesiidae</taxon>
        <taxon>Babesia</taxon>
    </lineage>
</organism>
<dbReference type="InterPro" id="IPR002195">
    <property type="entry name" value="Dihydroorotase_CS"/>
</dbReference>
<reference evidence="9" key="1">
    <citation type="submission" date="2023-08" db="EMBL/GenBank/DDBJ databases">
        <title>Draft sequence of the Babesia gibsoni genome.</title>
        <authorList>
            <person name="Yamagishi J.Y."/>
            <person name="Xuan X.X."/>
        </authorList>
    </citation>
    <scope>NUCLEOTIDE SEQUENCE</scope>
    <source>
        <strain evidence="9">Azabu</strain>
    </source>
</reference>
<evidence type="ECO:0000256" key="1">
    <source>
        <dbReference type="ARBA" id="ARBA00004880"/>
    </source>
</evidence>
<dbReference type="SUPFAM" id="SSF51556">
    <property type="entry name" value="Metallo-dependent hydrolases"/>
    <property type="match status" value="1"/>
</dbReference>
<dbReference type="EC" id="3.5.2.3" evidence="3"/>
<evidence type="ECO:0000256" key="2">
    <source>
        <dbReference type="ARBA" id="ARBA00005631"/>
    </source>
</evidence>
<comment type="similarity">
    <text evidence="2">Belongs to the metallo-dependent hydrolases superfamily. DHOase family. Class II DHOase subfamily.</text>
</comment>
<evidence type="ECO:0000256" key="3">
    <source>
        <dbReference type="ARBA" id="ARBA00012860"/>
    </source>
</evidence>
<dbReference type="GO" id="GO:0006221">
    <property type="term" value="P:pyrimidine nucleotide biosynthetic process"/>
    <property type="evidence" value="ECO:0007669"/>
    <property type="project" value="UniProtKB-KW"/>
</dbReference>
<dbReference type="PANTHER" id="PTHR43137:SF1">
    <property type="entry name" value="DIHYDROOROTASE"/>
    <property type="match status" value="1"/>
</dbReference>
<dbReference type="PANTHER" id="PTHR43137">
    <property type="entry name" value="DIHYDROOROTASE"/>
    <property type="match status" value="1"/>
</dbReference>
<dbReference type="InterPro" id="IPR004721">
    <property type="entry name" value="DHOdimr"/>
</dbReference>